<name>A0ACC1HWD3_9FUNG</name>
<protein>
    <submittedName>
        <fullName evidence="1">Chitin synthase, class 3</fullName>
        <ecNumber evidence="1">2.4.1.16</ecNumber>
    </submittedName>
</protein>
<organism evidence="1 2">
    <name type="scientific">Spiromyces aspiralis</name>
    <dbReference type="NCBI Taxonomy" id="68401"/>
    <lineage>
        <taxon>Eukaryota</taxon>
        <taxon>Fungi</taxon>
        <taxon>Fungi incertae sedis</taxon>
        <taxon>Zoopagomycota</taxon>
        <taxon>Kickxellomycotina</taxon>
        <taxon>Kickxellomycetes</taxon>
        <taxon>Kickxellales</taxon>
        <taxon>Kickxellaceae</taxon>
        <taxon>Spiromyces</taxon>
    </lineage>
</organism>
<proteinExistence type="predicted"/>
<reference evidence="1" key="1">
    <citation type="submission" date="2022-06" db="EMBL/GenBank/DDBJ databases">
        <title>Phylogenomic reconstructions and comparative analyses of Kickxellomycotina fungi.</title>
        <authorList>
            <person name="Reynolds N.K."/>
            <person name="Stajich J.E."/>
            <person name="Barry K."/>
            <person name="Grigoriev I.V."/>
            <person name="Crous P."/>
            <person name="Smith M.E."/>
        </authorList>
    </citation>
    <scope>NUCLEOTIDE SEQUENCE</scope>
    <source>
        <strain evidence="1">RSA 2271</strain>
    </source>
</reference>
<dbReference type="EC" id="2.4.1.16" evidence="1"/>
<evidence type="ECO:0000313" key="2">
    <source>
        <dbReference type="Proteomes" id="UP001145114"/>
    </source>
</evidence>
<keyword evidence="1" id="KW-0808">Transferase</keyword>
<accession>A0ACC1HWD3</accession>
<dbReference type="EMBL" id="JAMZIH010000264">
    <property type="protein sequence ID" value="KAJ1679630.1"/>
    <property type="molecule type" value="Genomic_DNA"/>
</dbReference>
<dbReference type="Proteomes" id="UP001145114">
    <property type="component" value="Unassembled WGS sequence"/>
</dbReference>
<gene>
    <name evidence="1" type="primary">CHS3_1</name>
    <name evidence="1" type="ORF">EV182_001656</name>
</gene>
<keyword evidence="1" id="KW-0328">Glycosyltransferase</keyword>
<feature type="non-terminal residue" evidence="1">
    <location>
        <position position="873"/>
    </location>
</feature>
<evidence type="ECO:0000313" key="1">
    <source>
        <dbReference type="EMBL" id="KAJ1679630.1"/>
    </source>
</evidence>
<comment type="caution">
    <text evidence="1">The sequence shown here is derived from an EMBL/GenBank/DDBJ whole genome shotgun (WGS) entry which is preliminary data.</text>
</comment>
<keyword evidence="2" id="KW-1185">Reference proteome</keyword>
<sequence>MPSNRDYDSQGDGGFDGFFDDHHQYYDTYAGRQHRDRAPPAQHNPNTSTNTDLSASQVRRQQSAGSNSVNGGGPYSEVSNTSMAGRPLMGIGATNTDYEAGPADSRSHLATEPTRRNTPHRKGDEGREEDLETGQPASSFWKGKRGRTLVRPERQPAPQPGDPHYHEYLLNAPEVTAPAGPRSRNHRRNVLTRGDNTALTAITNTQAFRNSQYNQNHGTSGRFAGKPKKYSCPGPWTLYSRIITFWAPPPILGLFGLKSPQMQQAWREKIALISVILFLCGCVAFMTFALQQVLCPKISGQSDRVRYSEINEDSVVINGYSYNISRYMHPASSETGDQPTLLVNQPDNKVNASFMDLSLMFQNPNANCKGILKYQKDFMNSDQNVGYIFPCQMVAIDTTSDKIDTGANFNTALCHNKQNQRNALAKLERKPVYYTWEDINRKGQYMSIYNGMVLDILRLNWLVEQVQMHPTMKKVLNGNYRGQDLTMFFASTDVKVGKCLQDIVSVGFIDTSAIGCIASSIVMYVSLIVILAVVFAKFFMAVYFGWFMSRRLGAIKPETPEERKQRLEQIEAWADKNTHFGERENLNPQYSVTQTPGHSKRLPWLPTISRYSQFNPGEDIATRRQGRRGRASLNPASVTSAHINSMYMHDNRSTASPIGTPNRHYSGTPAMDPSASAFDDSTRDLVQSSRQSQIVDFASYPVVEYDAVSHPRQPETETLWDFELAYTLLLVTCYSEGSHGIRTTLDSLAGTDYPSSHKCIFVICDGLIKGEGEDMYTPDVCLSMMKDFVIPPDRVQPYTYVAIASGAKRRNMAKIYAGFYAPNEDSPESAKKHPVPMVLVVKCGTPEESSDKKPGNRGKRDSQVVLMNFLQHV</sequence>